<evidence type="ECO:0000256" key="1">
    <source>
        <dbReference type="SAM" id="MobiDB-lite"/>
    </source>
</evidence>
<dbReference type="Proteomes" id="UP000295382">
    <property type="component" value="Unassembled WGS sequence"/>
</dbReference>
<organism evidence="3 4">
    <name type="scientific">Paucimonas lemoignei</name>
    <name type="common">Pseudomonas lemoignei</name>
    <dbReference type="NCBI Taxonomy" id="29443"/>
    <lineage>
        <taxon>Bacteria</taxon>
        <taxon>Pseudomonadati</taxon>
        <taxon>Pseudomonadota</taxon>
        <taxon>Betaproteobacteria</taxon>
        <taxon>Burkholderiales</taxon>
        <taxon>Burkholderiaceae</taxon>
        <taxon>Paucimonas</taxon>
    </lineage>
</organism>
<keyword evidence="4" id="KW-1185">Reference proteome</keyword>
<dbReference type="EMBL" id="SLZQ01000017">
    <property type="protein sequence ID" value="TCS33270.1"/>
    <property type="molecule type" value="Genomic_DNA"/>
</dbReference>
<proteinExistence type="predicted"/>
<feature type="compositionally biased region" description="Low complexity" evidence="1">
    <location>
        <begin position="42"/>
        <end position="58"/>
    </location>
</feature>
<feature type="chain" id="PRO_5020504405" evidence="2">
    <location>
        <begin position="26"/>
        <end position="271"/>
    </location>
</feature>
<feature type="region of interest" description="Disordered" evidence="1">
    <location>
        <begin position="26"/>
        <end position="58"/>
    </location>
</feature>
<sequence>MEAFGFSRIPSALLIALMLAQPVWAQQDGKQESDTKTQSVQANSDSPEPAPSSAAHSVPAMTERYPKGSINSDELAEQAQVDARSLRTVLATELANAKSACYDRFFTNSCIDKAQEEYRGAIAALKPIELEAGAFQRQSRVDKRDQALAERRKQEEAEAPDRLRIAQENEQKAAEKAQSRAQQEAERQARQASDEKRLANPNERIQRHEEKLQRLREDDARKEQEIPGNIAAYEKKQKEAAERQKKVAERKAKKQAEQEAKQSKPTEPAAK</sequence>
<protein>
    <submittedName>
        <fullName evidence="3">Uncharacterized protein</fullName>
    </submittedName>
</protein>
<comment type="caution">
    <text evidence="3">The sequence shown here is derived from an EMBL/GenBank/DDBJ whole genome shotgun (WGS) entry which is preliminary data.</text>
</comment>
<evidence type="ECO:0000313" key="4">
    <source>
        <dbReference type="Proteomes" id="UP000295382"/>
    </source>
</evidence>
<evidence type="ECO:0000256" key="2">
    <source>
        <dbReference type="SAM" id="SignalP"/>
    </source>
</evidence>
<feature type="region of interest" description="Disordered" evidence="1">
    <location>
        <begin position="136"/>
        <end position="271"/>
    </location>
</feature>
<gene>
    <name evidence="3" type="ORF">EDC30_11723</name>
</gene>
<name>A0A4R3HPB3_PAULE</name>
<feature type="compositionally biased region" description="Basic and acidic residues" evidence="1">
    <location>
        <begin position="233"/>
        <end position="271"/>
    </location>
</feature>
<dbReference type="AlphaFoldDB" id="A0A4R3HPB3"/>
<keyword evidence="2" id="KW-0732">Signal</keyword>
<feature type="compositionally biased region" description="Basic and acidic residues" evidence="1">
    <location>
        <begin position="139"/>
        <end position="225"/>
    </location>
</feature>
<reference evidence="3 4" key="1">
    <citation type="submission" date="2019-03" db="EMBL/GenBank/DDBJ databases">
        <title>Genomic Encyclopedia of Type Strains, Phase IV (KMG-IV): sequencing the most valuable type-strain genomes for metagenomic binning, comparative biology and taxonomic classification.</title>
        <authorList>
            <person name="Goeker M."/>
        </authorList>
    </citation>
    <scope>NUCLEOTIDE SEQUENCE [LARGE SCALE GENOMIC DNA]</scope>
    <source>
        <strain evidence="3 4">DSM 7445</strain>
    </source>
</reference>
<accession>A0A4R3HPB3</accession>
<feature type="signal peptide" evidence="2">
    <location>
        <begin position="1"/>
        <end position="25"/>
    </location>
</feature>
<evidence type="ECO:0000313" key="3">
    <source>
        <dbReference type="EMBL" id="TCS33270.1"/>
    </source>
</evidence>